<accession>A0A5B0QUJ3</accession>
<sequence>MTTIPLMTPNLRLTLAQQHQMIKIKLNHPLQEVVLRVGPKKKSGPGAMTVCKSKKCW</sequence>
<dbReference type="EMBL" id="VDEP01000270">
    <property type="protein sequence ID" value="KAA1116850.1"/>
    <property type="molecule type" value="Genomic_DNA"/>
</dbReference>
<reference evidence="1 2" key="1">
    <citation type="submission" date="2019-05" db="EMBL/GenBank/DDBJ databases">
        <title>Emergence of the Ug99 lineage of the wheat stem rust pathogen through somatic hybridization.</title>
        <authorList>
            <person name="Li F."/>
            <person name="Upadhyaya N.M."/>
            <person name="Sperschneider J."/>
            <person name="Matny O."/>
            <person name="Nguyen-Phuc H."/>
            <person name="Mago R."/>
            <person name="Raley C."/>
            <person name="Miller M.E."/>
            <person name="Silverstein K.A.T."/>
            <person name="Henningsen E."/>
            <person name="Hirsch C.D."/>
            <person name="Visser B."/>
            <person name="Pretorius Z.A."/>
            <person name="Steffenson B.J."/>
            <person name="Schwessinger B."/>
            <person name="Dodds P.N."/>
            <person name="Figueroa M."/>
        </authorList>
    </citation>
    <scope>NUCLEOTIDE SEQUENCE [LARGE SCALE GENOMIC DNA]</scope>
    <source>
        <strain evidence="1 2">Ug99</strain>
    </source>
</reference>
<gene>
    <name evidence="1" type="ORF">PGTUg99_026825</name>
</gene>
<dbReference type="AlphaFoldDB" id="A0A5B0QUJ3"/>
<protein>
    <submittedName>
        <fullName evidence="1">Uncharacterized protein</fullName>
    </submittedName>
</protein>
<proteinExistence type="predicted"/>
<evidence type="ECO:0000313" key="1">
    <source>
        <dbReference type="EMBL" id="KAA1116850.1"/>
    </source>
</evidence>
<comment type="caution">
    <text evidence="1">The sequence shown here is derived from an EMBL/GenBank/DDBJ whole genome shotgun (WGS) entry which is preliminary data.</text>
</comment>
<organism evidence="1 2">
    <name type="scientific">Puccinia graminis f. sp. tritici</name>
    <dbReference type="NCBI Taxonomy" id="56615"/>
    <lineage>
        <taxon>Eukaryota</taxon>
        <taxon>Fungi</taxon>
        <taxon>Dikarya</taxon>
        <taxon>Basidiomycota</taxon>
        <taxon>Pucciniomycotina</taxon>
        <taxon>Pucciniomycetes</taxon>
        <taxon>Pucciniales</taxon>
        <taxon>Pucciniaceae</taxon>
        <taxon>Puccinia</taxon>
    </lineage>
</organism>
<dbReference type="Proteomes" id="UP000325313">
    <property type="component" value="Unassembled WGS sequence"/>
</dbReference>
<name>A0A5B0QUJ3_PUCGR</name>
<evidence type="ECO:0000313" key="2">
    <source>
        <dbReference type="Proteomes" id="UP000325313"/>
    </source>
</evidence>